<organism evidence="2 3">
    <name type="scientific">Dactylellina haptotyla (strain CBS 200.50)</name>
    <name type="common">Nematode-trapping fungus</name>
    <name type="synonym">Monacrosporium haptotylum</name>
    <dbReference type="NCBI Taxonomy" id="1284197"/>
    <lineage>
        <taxon>Eukaryota</taxon>
        <taxon>Fungi</taxon>
        <taxon>Dikarya</taxon>
        <taxon>Ascomycota</taxon>
        <taxon>Pezizomycotina</taxon>
        <taxon>Orbiliomycetes</taxon>
        <taxon>Orbiliales</taxon>
        <taxon>Orbiliaceae</taxon>
        <taxon>Dactylellina</taxon>
    </lineage>
</organism>
<keyword evidence="3" id="KW-1185">Reference proteome</keyword>
<feature type="compositionally biased region" description="Low complexity" evidence="1">
    <location>
        <begin position="64"/>
        <end position="74"/>
    </location>
</feature>
<proteinExistence type="predicted"/>
<feature type="region of interest" description="Disordered" evidence="1">
    <location>
        <begin position="109"/>
        <end position="134"/>
    </location>
</feature>
<sequence>MSQPDAAGLPPDLRPVMSPTNDTITDDSSMPSEGSYPQTGRQLLNFRSPFQKRVSPSQHPEWASDTTSIIDTSSLNDERFLNTVDDVIGPETDGGENRTMSVRELANKQFSRSDSTPMQIDTNLDISPDVGMYQ</sequence>
<evidence type="ECO:0000313" key="2">
    <source>
        <dbReference type="EMBL" id="EPS39031.1"/>
    </source>
</evidence>
<dbReference type="HOGENOM" id="CLU_1896141_0_0_1"/>
<comment type="caution">
    <text evidence="2">The sequence shown here is derived from an EMBL/GenBank/DDBJ whole genome shotgun (WGS) entry which is preliminary data.</text>
</comment>
<feature type="region of interest" description="Disordered" evidence="1">
    <location>
        <begin position="1"/>
        <end position="74"/>
    </location>
</feature>
<reference evidence="2 3" key="1">
    <citation type="journal article" date="2013" name="PLoS Genet.">
        <title>Genomic mechanisms accounting for the adaptation to parasitism in nematode-trapping fungi.</title>
        <authorList>
            <person name="Meerupati T."/>
            <person name="Andersson K.M."/>
            <person name="Friman E."/>
            <person name="Kumar D."/>
            <person name="Tunlid A."/>
            <person name="Ahren D."/>
        </authorList>
    </citation>
    <scope>NUCLEOTIDE SEQUENCE [LARGE SCALE GENOMIC DNA]</scope>
    <source>
        <strain evidence="2 3">CBS 200.50</strain>
    </source>
</reference>
<feature type="compositionally biased region" description="Polar residues" evidence="1">
    <location>
        <begin position="18"/>
        <end position="42"/>
    </location>
</feature>
<name>S8AD39_DACHA</name>
<feature type="compositionally biased region" description="Polar residues" evidence="1">
    <location>
        <begin position="109"/>
        <end position="125"/>
    </location>
</feature>
<dbReference type="EMBL" id="AQGS01000499">
    <property type="protein sequence ID" value="EPS39031.1"/>
    <property type="molecule type" value="Genomic_DNA"/>
</dbReference>
<evidence type="ECO:0000313" key="3">
    <source>
        <dbReference type="Proteomes" id="UP000015100"/>
    </source>
</evidence>
<protein>
    <submittedName>
        <fullName evidence="2">Uncharacterized protein</fullName>
    </submittedName>
</protein>
<evidence type="ECO:0000256" key="1">
    <source>
        <dbReference type="SAM" id="MobiDB-lite"/>
    </source>
</evidence>
<dbReference type="AlphaFoldDB" id="S8AD39"/>
<accession>S8AD39</accession>
<reference evidence="3" key="2">
    <citation type="submission" date="2013-04" db="EMBL/GenBank/DDBJ databases">
        <title>Genomic mechanisms accounting for the adaptation to parasitism in nematode-trapping fungi.</title>
        <authorList>
            <person name="Ahren D.G."/>
        </authorList>
    </citation>
    <scope>NUCLEOTIDE SEQUENCE [LARGE SCALE GENOMIC DNA]</scope>
    <source>
        <strain evidence="3">CBS 200.50</strain>
    </source>
</reference>
<gene>
    <name evidence="2" type="ORF">H072_7199</name>
</gene>
<dbReference type="Proteomes" id="UP000015100">
    <property type="component" value="Unassembled WGS sequence"/>
</dbReference>